<gene>
    <name evidence="2" type="ORF">C7S20_02155</name>
</gene>
<sequence>MKDITKKLSFLLLGFALMSSLFSCENDDPVADPSNIVVEDITGDWWVIALEPDGETPAYGGDYVQFSTYATAANNTNFWLDDNDLWMELKAKVSLDPSTLTFSSVPDTEELYTGETVTITNGKFTKNSFTTPGSNTVVDEIQFEAEFSWDPGTVYVFKGYERTGKVADDNPHY</sequence>
<name>A0A2R3Z1N5_9FLAO</name>
<dbReference type="AlphaFoldDB" id="A0A2R3Z1N5"/>
<evidence type="ECO:0000313" key="2">
    <source>
        <dbReference type="EMBL" id="AVR44162.1"/>
    </source>
</evidence>
<dbReference type="KEGG" id="grs:C7S20_02155"/>
<evidence type="ECO:0000313" key="3">
    <source>
        <dbReference type="Proteomes" id="UP000241507"/>
    </source>
</evidence>
<dbReference type="EMBL" id="CP028136">
    <property type="protein sequence ID" value="AVR44162.1"/>
    <property type="molecule type" value="Genomic_DNA"/>
</dbReference>
<dbReference type="InterPro" id="IPR024404">
    <property type="entry name" value="Lipid-bd_put"/>
</dbReference>
<dbReference type="RefSeq" id="WP_107010940.1">
    <property type="nucleotide sequence ID" value="NZ_CP028136.1"/>
</dbReference>
<keyword evidence="3" id="KW-1185">Reference proteome</keyword>
<feature type="signal peptide" evidence="1">
    <location>
        <begin position="1"/>
        <end position="23"/>
    </location>
</feature>
<protein>
    <recommendedName>
        <fullName evidence="4">Lipid-binding hydrolase</fullName>
    </recommendedName>
</protein>
<organism evidence="2 3">
    <name type="scientific">Christiangramia fulva</name>
    <dbReference type="NCBI Taxonomy" id="2126553"/>
    <lineage>
        <taxon>Bacteria</taxon>
        <taxon>Pseudomonadati</taxon>
        <taxon>Bacteroidota</taxon>
        <taxon>Flavobacteriia</taxon>
        <taxon>Flavobacteriales</taxon>
        <taxon>Flavobacteriaceae</taxon>
        <taxon>Christiangramia</taxon>
    </lineage>
</organism>
<keyword evidence="1" id="KW-0732">Signal</keyword>
<evidence type="ECO:0000256" key="1">
    <source>
        <dbReference type="SAM" id="SignalP"/>
    </source>
</evidence>
<dbReference type="PROSITE" id="PS51257">
    <property type="entry name" value="PROKAR_LIPOPROTEIN"/>
    <property type="match status" value="1"/>
</dbReference>
<proteinExistence type="predicted"/>
<accession>A0A2R3Z1N5</accession>
<reference evidence="3" key="1">
    <citation type="submission" date="2018-03" db="EMBL/GenBank/DDBJ databases">
        <title>Gramella fulva sp. nov., isolated from a dry surface of tidal flat.</title>
        <authorList>
            <person name="Hwang S.H."/>
            <person name="Hwang W.M."/>
            <person name="Kang K."/>
            <person name="Ahn T.-Y."/>
        </authorList>
    </citation>
    <scope>NUCLEOTIDE SEQUENCE [LARGE SCALE GENOMIC DNA]</scope>
    <source>
        <strain evidence="3">SH35</strain>
    </source>
</reference>
<dbReference type="Gene3D" id="2.40.128.220">
    <property type="match status" value="1"/>
</dbReference>
<dbReference type="OrthoDB" id="851990at2"/>
<dbReference type="Proteomes" id="UP000241507">
    <property type="component" value="Chromosome"/>
</dbReference>
<dbReference type="Pfam" id="PF12888">
    <property type="entry name" value="Lipid_bd"/>
    <property type="match status" value="1"/>
</dbReference>
<feature type="chain" id="PRO_5015310676" description="Lipid-binding hydrolase" evidence="1">
    <location>
        <begin position="24"/>
        <end position="173"/>
    </location>
</feature>
<dbReference type="InterPro" id="IPR038668">
    <property type="entry name" value="Lipid-bd_sf"/>
</dbReference>
<evidence type="ECO:0008006" key="4">
    <source>
        <dbReference type="Google" id="ProtNLM"/>
    </source>
</evidence>